<dbReference type="Pfam" id="PF16474">
    <property type="entry name" value="KIND"/>
    <property type="match status" value="1"/>
</dbReference>
<keyword evidence="11" id="KW-0009">Actin-binding</keyword>
<evidence type="ECO:0000256" key="5">
    <source>
        <dbReference type="ARBA" id="ARBA00022448"/>
    </source>
</evidence>
<organism evidence="16 17">
    <name type="scientific">Nezara viridula</name>
    <name type="common">Southern green stink bug</name>
    <name type="synonym">Cimex viridulus</name>
    <dbReference type="NCBI Taxonomy" id="85310"/>
    <lineage>
        <taxon>Eukaryota</taxon>
        <taxon>Metazoa</taxon>
        <taxon>Ecdysozoa</taxon>
        <taxon>Arthropoda</taxon>
        <taxon>Hexapoda</taxon>
        <taxon>Insecta</taxon>
        <taxon>Pterygota</taxon>
        <taxon>Neoptera</taxon>
        <taxon>Paraneoptera</taxon>
        <taxon>Hemiptera</taxon>
        <taxon>Heteroptera</taxon>
        <taxon>Panheteroptera</taxon>
        <taxon>Pentatomomorpha</taxon>
        <taxon>Pentatomoidea</taxon>
        <taxon>Pentatomidae</taxon>
        <taxon>Pentatominae</taxon>
        <taxon>Nezara</taxon>
    </lineage>
</organism>
<evidence type="ECO:0000256" key="4">
    <source>
        <dbReference type="ARBA" id="ARBA00010956"/>
    </source>
</evidence>
<evidence type="ECO:0000256" key="14">
    <source>
        <dbReference type="SAM" id="MobiDB-lite"/>
    </source>
</evidence>
<dbReference type="EMBL" id="OV725079">
    <property type="protein sequence ID" value="CAH1396260.1"/>
    <property type="molecule type" value="Genomic_DNA"/>
</dbReference>
<keyword evidence="12" id="KW-0206">Cytoskeleton</keyword>
<evidence type="ECO:0000256" key="11">
    <source>
        <dbReference type="ARBA" id="ARBA00023203"/>
    </source>
</evidence>
<evidence type="ECO:0000259" key="15">
    <source>
        <dbReference type="Pfam" id="PF16474"/>
    </source>
</evidence>
<dbReference type="GO" id="GO:0051639">
    <property type="term" value="P:actin filament network formation"/>
    <property type="evidence" value="ECO:0007669"/>
    <property type="project" value="TreeGrafter"/>
</dbReference>
<keyword evidence="5" id="KW-0813">Transport</keyword>
<dbReference type="Gene3D" id="1.10.510.10">
    <property type="entry name" value="Transferase(Phosphotransferase) domain 1"/>
    <property type="match status" value="1"/>
</dbReference>
<keyword evidence="7" id="KW-0963">Cytoplasm</keyword>
<gene>
    <name evidence="16" type="ORF">NEZAVI_LOCUS6364</name>
</gene>
<keyword evidence="8" id="KW-0677">Repeat</keyword>
<dbReference type="CDD" id="cd22068">
    <property type="entry name" value="WH2_DmSpire_r3-like"/>
    <property type="match status" value="1"/>
</dbReference>
<dbReference type="Proteomes" id="UP001152798">
    <property type="component" value="Chromosome 3"/>
</dbReference>
<keyword evidence="6" id="KW-1003">Cell membrane</keyword>
<dbReference type="GO" id="GO:0045010">
    <property type="term" value="P:actin nucleation"/>
    <property type="evidence" value="ECO:0007669"/>
    <property type="project" value="InterPro"/>
</dbReference>
<protein>
    <recommendedName>
        <fullName evidence="15">KIND domain-containing protein</fullName>
    </recommendedName>
</protein>
<dbReference type="GO" id="GO:0030041">
    <property type="term" value="P:actin filament polymerization"/>
    <property type="evidence" value="ECO:0007669"/>
    <property type="project" value="TreeGrafter"/>
</dbReference>
<dbReference type="GO" id="GO:0051295">
    <property type="term" value="P:establishment of meiotic spindle localization"/>
    <property type="evidence" value="ECO:0007669"/>
    <property type="project" value="TreeGrafter"/>
</dbReference>
<feature type="compositionally biased region" description="Basic and acidic residues" evidence="14">
    <location>
        <begin position="31"/>
        <end position="41"/>
    </location>
</feature>
<evidence type="ECO:0000256" key="2">
    <source>
        <dbReference type="ARBA" id="ARBA00004245"/>
    </source>
</evidence>
<dbReference type="InterPro" id="IPR029901">
    <property type="entry name" value="Spire"/>
</dbReference>
<dbReference type="GO" id="GO:0048193">
    <property type="term" value="P:Golgi vesicle transport"/>
    <property type="evidence" value="ECO:0007669"/>
    <property type="project" value="TreeGrafter"/>
</dbReference>
<evidence type="ECO:0000313" key="17">
    <source>
        <dbReference type="Proteomes" id="UP001152798"/>
    </source>
</evidence>
<dbReference type="GO" id="GO:0005856">
    <property type="term" value="C:cytoskeleton"/>
    <property type="evidence" value="ECO:0007669"/>
    <property type="project" value="UniProtKB-SubCell"/>
</dbReference>
<dbReference type="PANTHER" id="PTHR21345:SF3">
    <property type="entry name" value="PROTEIN SPIRE"/>
    <property type="match status" value="1"/>
</dbReference>
<dbReference type="PANTHER" id="PTHR21345">
    <property type="entry name" value="SPIRE"/>
    <property type="match status" value="1"/>
</dbReference>
<dbReference type="InterPro" id="IPR011019">
    <property type="entry name" value="KIND_dom"/>
</dbReference>
<dbReference type="OrthoDB" id="10043757at2759"/>
<name>A0A9P0H6A5_NEZVI</name>
<dbReference type="GO" id="GO:0030659">
    <property type="term" value="C:cytoplasmic vesicle membrane"/>
    <property type="evidence" value="ECO:0007669"/>
    <property type="project" value="UniProtKB-SubCell"/>
</dbReference>
<evidence type="ECO:0000256" key="10">
    <source>
        <dbReference type="ARBA" id="ARBA00023136"/>
    </source>
</evidence>
<keyword evidence="9" id="KW-0653">Protein transport</keyword>
<dbReference type="GO" id="GO:0005938">
    <property type="term" value="C:cell cortex"/>
    <property type="evidence" value="ECO:0007669"/>
    <property type="project" value="TreeGrafter"/>
</dbReference>
<dbReference type="GO" id="GO:0036089">
    <property type="term" value="P:cleavage furrow formation"/>
    <property type="evidence" value="ECO:0007669"/>
    <property type="project" value="TreeGrafter"/>
</dbReference>
<dbReference type="GO" id="GO:0015031">
    <property type="term" value="P:protein transport"/>
    <property type="evidence" value="ECO:0007669"/>
    <property type="project" value="UniProtKB-KW"/>
</dbReference>
<evidence type="ECO:0000256" key="3">
    <source>
        <dbReference type="ARBA" id="ARBA00004413"/>
    </source>
</evidence>
<keyword evidence="17" id="KW-1185">Reference proteome</keyword>
<dbReference type="CDD" id="cd22078">
    <property type="entry name" value="WH2_Spire1_r2-like"/>
    <property type="match status" value="1"/>
</dbReference>
<reference evidence="16" key="1">
    <citation type="submission" date="2022-01" db="EMBL/GenBank/DDBJ databases">
        <authorList>
            <person name="King R."/>
        </authorList>
    </citation>
    <scope>NUCLEOTIDE SEQUENCE</scope>
</reference>
<comment type="subcellular location">
    <subcellularLocation>
        <location evidence="3">Cell membrane</location>
        <topology evidence="3">Peripheral membrane protein</topology>
        <orientation evidence="3">Cytoplasmic side</orientation>
    </subcellularLocation>
    <subcellularLocation>
        <location evidence="2">Cytoplasm</location>
        <location evidence="2">Cytoskeleton</location>
    </subcellularLocation>
    <subcellularLocation>
        <location evidence="1">Cytoplasmic vesicle membrane</location>
        <topology evidence="1">Peripheral membrane protein</topology>
        <orientation evidence="1">Cytoplasmic side</orientation>
    </subcellularLocation>
</comment>
<evidence type="ECO:0000256" key="6">
    <source>
        <dbReference type="ARBA" id="ARBA00022475"/>
    </source>
</evidence>
<dbReference type="GO" id="GO:0003779">
    <property type="term" value="F:actin binding"/>
    <property type="evidence" value="ECO:0007669"/>
    <property type="project" value="UniProtKB-KW"/>
</dbReference>
<dbReference type="GO" id="GO:0008017">
    <property type="term" value="F:microtubule binding"/>
    <property type="evidence" value="ECO:0007669"/>
    <property type="project" value="TreeGrafter"/>
</dbReference>
<comment type="similarity">
    <text evidence="4">Belongs to the spire family.</text>
</comment>
<accession>A0A9P0H6A5</accession>
<evidence type="ECO:0000256" key="12">
    <source>
        <dbReference type="ARBA" id="ARBA00023212"/>
    </source>
</evidence>
<sequence>MQWSLDLMRPSTIHSLVMSQLADGIDSKPSLCDERHHHQENDENDEGIEWDSGYIEYEEANHSSSLAIVIQDCTVHLGCGGAQEADSHYKAVCRALVAEALELSTFLENVGTGQLRQKTTEHLDNLNFTDWARLWVQVVRELRRGVQLKKVCYSRKPIEFELTPYEILMDDIRSRRYKLNKVMVDGNIPHKVKKDAHAVILEFIRSRPPLRKVSASNRAVTSVQADWRGLSCSKRR</sequence>
<dbReference type="GO" id="GO:0040038">
    <property type="term" value="P:polar body extrusion after meiotic divisions"/>
    <property type="evidence" value="ECO:0007669"/>
    <property type="project" value="TreeGrafter"/>
</dbReference>
<evidence type="ECO:0000256" key="13">
    <source>
        <dbReference type="ARBA" id="ARBA00023329"/>
    </source>
</evidence>
<feature type="region of interest" description="Disordered" evidence="14">
    <location>
        <begin position="28"/>
        <end position="49"/>
    </location>
</feature>
<evidence type="ECO:0000256" key="1">
    <source>
        <dbReference type="ARBA" id="ARBA00004180"/>
    </source>
</evidence>
<dbReference type="GO" id="GO:0005886">
    <property type="term" value="C:plasma membrane"/>
    <property type="evidence" value="ECO:0007669"/>
    <property type="project" value="UniProtKB-SubCell"/>
</dbReference>
<keyword evidence="10" id="KW-0472">Membrane</keyword>
<evidence type="ECO:0000256" key="8">
    <source>
        <dbReference type="ARBA" id="ARBA00022737"/>
    </source>
</evidence>
<keyword evidence="13" id="KW-0968">Cytoplasmic vesicle</keyword>
<evidence type="ECO:0000256" key="7">
    <source>
        <dbReference type="ARBA" id="ARBA00022490"/>
    </source>
</evidence>
<dbReference type="AlphaFoldDB" id="A0A9P0H6A5"/>
<evidence type="ECO:0000313" key="16">
    <source>
        <dbReference type="EMBL" id="CAH1396260.1"/>
    </source>
</evidence>
<proteinExistence type="inferred from homology"/>
<feature type="domain" description="KIND" evidence="15">
    <location>
        <begin position="36"/>
        <end position="108"/>
    </location>
</feature>
<evidence type="ECO:0000256" key="9">
    <source>
        <dbReference type="ARBA" id="ARBA00022927"/>
    </source>
</evidence>